<gene>
    <name evidence="1" type="ORF">Ahy_B06g083695</name>
</gene>
<organism evidence="1 2">
    <name type="scientific">Arachis hypogaea</name>
    <name type="common">Peanut</name>
    <dbReference type="NCBI Taxonomy" id="3818"/>
    <lineage>
        <taxon>Eukaryota</taxon>
        <taxon>Viridiplantae</taxon>
        <taxon>Streptophyta</taxon>
        <taxon>Embryophyta</taxon>
        <taxon>Tracheophyta</taxon>
        <taxon>Spermatophyta</taxon>
        <taxon>Magnoliopsida</taxon>
        <taxon>eudicotyledons</taxon>
        <taxon>Gunneridae</taxon>
        <taxon>Pentapetalae</taxon>
        <taxon>rosids</taxon>
        <taxon>fabids</taxon>
        <taxon>Fabales</taxon>
        <taxon>Fabaceae</taxon>
        <taxon>Papilionoideae</taxon>
        <taxon>50 kb inversion clade</taxon>
        <taxon>dalbergioids sensu lato</taxon>
        <taxon>Dalbergieae</taxon>
        <taxon>Pterocarpus clade</taxon>
        <taxon>Arachis</taxon>
    </lineage>
</organism>
<evidence type="ECO:0000313" key="1">
    <source>
        <dbReference type="EMBL" id="RYR04116.1"/>
    </source>
</evidence>
<dbReference type="SUPFAM" id="SSF50249">
    <property type="entry name" value="Nucleic acid-binding proteins"/>
    <property type="match status" value="1"/>
</dbReference>
<evidence type="ECO:0000313" key="2">
    <source>
        <dbReference type="Proteomes" id="UP000289738"/>
    </source>
</evidence>
<accession>A0A444YQ72</accession>
<name>A0A444YQ72_ARAHY</name>
<proteinExistence type="predicted"/>
<evidence type="ECO:0008006" key="3">
    <source>
        <dbReference type="Google" id="ProtNLM"/>
    </source>
</evidence>
<reference evidence="1 2" key="1">
    <citation type="submission" date="2019-01" db="EMBL/GenBank/DDBJ databases">
        <title>Sequencing of cultivated peanut Arachis hypogaea provides insights into genome evolution and oil improvement.</title>
        <authorList>
            <person name="Chen X."/>
        </authorList>
    </citation>
    <scope>NUCLEOTIDE SEQUENCE [LARGE SCALE GENOMIC DNA]</scope>
    <source>
        <strain evidence="2">cv. Fuhuasheng</strain>
        <tissue evidence="1">Leaves</tissue>
    </source>
</reference>
<dbReference type="Proteomes" id="UP000289738">
    <property type="component" value="Chromosome B06"/>
</dbReference>
<comment type="caution">
    <text evidence="1">The sequence shown here is derived from an EMBL/GenBank/DDBJ whole genome shotgun (WGS) entry which is preliminary data.</text>
</comment>
<dbReference type="InterPro" id="IPR012340">
    <property type="entry name" value="NA-bd_OB-fold"/>
</dbReference>
<protein>
    <recommendedName>
        <fullName evidence="3">Replication factor A C-terminal domain-containing protein</fullName>
    </recommendedName>
</protein>
<dbReference type="Gene3D" id="2.40.50.140">
    <property type="entry name" value="Nucleic acid-binding proteins"/>
    <property type="match status" value="1"/>
</dbReference>
<sequence>MYRLHVIAVDSTGCIGLIIWNQEAKLVIGKSASEVKNLSRGENVACYPKVLDSIEDKKFLFKLSIMKKNLTSIDQVYNVVKISDNDTLIGVDQSVSNLLPASFTNEAEFDVHSAAVVSLSKDSGSESLFKCGLETPGKGVVADSNAGAAIGGLCSLDVQGSTTKPLKVHAGKRKLEILIREYKLYYYKGFIFQAVGQSVRTTSHNYILSFYTKTSVSLLLSDSFLCNAF</sequence>
<dbReference type="AlphaFoldDB" id="A0A444YQ72"/>
<dbReference type="EMBL" id="SDMP01000016">
    <property type="protein sequence ID" value="RYR04116.1"/>
    <property type="molecule type" value="Genomic_DNA"/>
</dbReference>
<keyword evidence="2" id="KW-1185">Reference proteome</keyword>